<dbReference type="SUPFAM" id="SSF110857">
    <property type="entry name" value="Gamma-glutamyl cyclotransferase-like"/>
    <property type="match status" value="1"/>
</dbReference>
<feature type="domain" description="Gamma-glutamylcyclotransferase AIG2-like" evidence="6">
    <location>
        <begin position="6"/>
        <end position="91"/>
    </location>
</feature>
<dbReference type="InterPro" id="IPR036568">
    <property type="entry name" value="GGCT-like_sf"/>
</dbReference>
<evidence type="ECO:0000256" key="1">
    <source>
        <dbReference type="ARBA" id="ARBA00012346"/>
    </source>
</evidence>
<feature type="compositionally biased region" description="Pro residues" evidence="5">
    <location>
        <begin position="186"/>
        <end position="202"/>
    </location>
</feature>
<dbReference type="InterPro" id="IPR009288">
    <property type="entry name" value="AIG2-like_dom"/>
</dbReference>
<dbReference type="GO" id="GO:0003839">
    <property type="term" value="F:gamma-glutamylcyclotransferase activity"/>
    <property type="evidence" value="ECO:0007669"/>
    <property type="project" value="UniProtKB-EC"/>
</dbReference>
<feature type="region of interest" description="Disordered" evidence="5">
    <location>
        <begin position="186"/>
        <end position="268"/>
    </location>
</feature>
<evidence type="ECO:0000256" key="5">
    <source>
        <dbReference type="SAM" id="MobiDB-lite"/>
    </source>
</evidence>
<dbReference type="CDD" id="cd06661">
    <property type="entry name" value="GGCT_like"/>
    <property type="match status" value="1"/>
</dbReference>
<keyword evidence="2" id="KW-0456">Lyase</keyword>
<comment type="caution">
    <text evidence="7">The sequence shown here is derived from an EMBL/GenBank/DDBJ whole genome shotgun (WGS) entry which is preliminary data.</text>
</comment>
<feature type="active site" description="Proton acceptor" evidence="3">
    <location>
        <position position="75"/>
    </location>
</feature>
<name>A0AAE0KD35_9PEZI</name>
<proteinExistence type="predicted"/>
<evidence type="ECO:0000256" key="4">
    <source>
        <dbReference type="PIRSR" id="PIRSR617939-2"/>
    </source>
</evidence>
<sequence length="324" mass="36550">MGTRLYFAYGSNLSLAQMAARCPQSTFRGRAVLPDFQWQINQRGVANIVPRAGSSVHGLVYELGAGDEKRLDRNEGVRAGFYSKALLPVVLHAAADALQMRTARIVAMGGAAAVVRDFDKLVGLGSRPRARLEPEVLVYVSETYVQTGEARDEYVDRMNRSMEDGVAMGIPAAFFLNAVREYIPSRPAPAPAPAPSPRPAYRPQPRERSRPPVAVEAMEREVREREVREREARERERDWDGDYERDHPRAPDGYTYRRPTTLGRRTGGDDAYEYEYEYEHPRRPLSRTARDYVYTSYYAGTPVVRTVSPDASQYPARGRWSSAL</sequence>
<dbReference type="Gene3D" id="3.10.490.10">
    <property type="entry name" value="Gamma-glutamyl cyclotransferase-like"/>
    <property type="match status" value="1"/>
</dbReference>
<evidence type="ECO:0000313" key="7">
    <source>
        <dbReference type="EMBL" id="KAK3374361.1"/>
    </source>
</evidence>
<evidence type="ECO:0000259" key="6">
    <source>
        <dbReference type="Pfam" id="PF06094"/>
    </source>
</evidence>
<dbReference type="AlphaFoldDB" id="A0AAE0KD35"/>
<reference evidence="7" key="1">
    <citation type="journal article" date="2023" name="Mol. Phylogenet. Evol.">
        <title>Genome-scale phylogeny and comparative genomics of the fungal order Sordariales.</title>
        <authorList>
            <person name="Hensen N."/>
            <person name="Bonometti L."/>
            <person name="Westerberg I."/>
            <person name="Brannstrom I.O."/>
            <person name="Guillou S."/>
            <person name="Cros-Aarteil S."/>
            <person name="Calhoun S."/>
            <person name="Haridas S."/>
            <person name="Kuo A."/>
            <person name="Mondo S."/>
            <person name="Pangilinan J."/>
            <person name="Riley R."/>
            <person name="LaButti K."/>
            <person name="Andreopoulos B."/>
            <person name="Lipzen A."/>
            <person name="Chen C."/>
            <person name="Yan M."/>
            <person name="Daum C."/>
            <person name="Ng V."/>
            <person name="Clum A."/>
            <person name="Steindorff A."/>
            <person name="Ohm R.A."/>
            <person name="Martin F."/>
            <person name="Silar P."/>
            <person name="Natvig D.O."/>
            <person name="Lalanne C."/>
            <person name="Gautier V."/>
            <person name="Ament-Velasquez S.L."/>
            <person name="Kruys A."/>
            <person name="Hutchinson M.I."/>
            <person name="Powell A.J."/>
            <person name="Barry K."/>
            <person name="Miller A.N."/>
            <person name="Grigoriev I.V."/>
            <person name="Debuchy R."/>
            <person name="Gladieux P."/>
            <person name="Hiltunen Thoren M."/>
            <person name="Johannesson H."/>
        </authorList>
    </citation>
    <scope>NUCLEOTIDE SEQUENCE</scope>
    <source>
        <strain evidence="7">CBS 958.72</strain>
    </source>
</reference>
<dbReference type="InterPro" id="IPR013024">
    <property type="entry name" value="GGCT-like"/>
</dbReference>
<reference evidence="7" key="2">
    <citation type="submission" date="2023-06" db="EMBL/GenBank/DDBJ databases">
        <authorList>
            <consortium name="Lawrence Berkeley National Laboratory"/>
            <person name="Haridas S."/>
            <person name="Hensen N."/>
            <person name="Bonometti L."/>
            <person name="Westerberg I."/>
            <person name="Brannstrom I.O."/>
            <person name="Guillou S."/>
            <person name="Cros-Aarteil S."/>
            <person name="Calhoun S."/>
            <person name="Kuo A."/>
            <person name="Mondo S."/>
            <person name="Pangilinan J."/>
            <person name="Riley R."/>
            <person name="Labutti K."/>
            <person name="Andreopoulos B."/>
            <person name="Lipzen A."/>
            <person name="Chen C."/>
            <person name="Yanf M."/>
            <person name="Daum C."/>
            <person name="Ng V."/>
            <person name="Clum A."/>
            <person name="Steindorff A."/>
            <person name="Ohm R."/>
            <person name="Martin F."/>
            <person name="Silar P."/>
            <person name="Natvig D."/>
            <person name="Lalanne C."/>
            <person name="Gautier V."/>
            <person name="Ament-Velasquez S.L."/>
            <person name="Kruys A."/>
            <person name="Hutchinson M.I."/>
            <person name="Powell A.J."/>
            <person name="Barry K."/>
            <person name="Miller A.N."/>
            <person name="Grigoriev I.V."/>
            <person name="Debuchy R."/>
            <person name="Gladieux P."/>
            <person name="Thoren M.H."/>
            <person name="Johannesson H."/>
        </authorList>
    </citation>
    <scope>NUCLEOTIDE SEQUENCE</scope>
    <source>
        <strain evidence="7">CBS 958.72</strain>
    </source>
</reference>
<dbReference type="Proteomes" id="UP001287356">
    <property type="component" value="Unassembled WGS sequence"/>
</dbReference>
<evidence type="ECO:0000313" key="8">
    <source>
        <dbReference type="Proteomes" id="UP001287356"/>
    </source>
</evidence>
<gene>
    <name evidence="7" type="ORF">B0T24DRAFT_626236</name>
</gene>
<dbReference type="PANTHER" id="PTHR12935">
    <property type="entry name" value="GAMMA-GLUTAMYLCYCLOTRANSFERASE"/>
    <property type="match status" value="1"/>
</dbReference>
<evidence type="ECO:0000256" key="2">
    <source>
        <dbReference type="ARBA" id="ARBA00023239"/>
    </source>
</evidence>
<dbReference type="EMBL" id="JAULSN010000004">
    <property type="protein sequence ID" value="KAK3374361.1"/>
    <property type="molecule type" value="Genomic_DNA"/>
</dbReference>
<accession>A0AAE0KD35</accession>
<dbReference type="Pfam" id="PF06094">
    <property type="entry name" value="GGACT"/>
    <property type="match status" value="1"/>
</dbReference>
<protein>
    <recommendedName>
        <fullName evidence="1">gamma-glutamylcyclotransferase</fullName>
        <ecNumber evidence="1">4.3.2.9</ecNumber>
    </recommendedName>
</protein>
<feature type="compositionally biased region" description="Basic and acidic residues" evidence="5">
    <location>
        <begin position="217"/>
        <end position="250"/>
    </location>
</feature>
<dbReference type="InterPro" id="IPR017939">
    <property type="entry name" value="G-Glutamylcylcotransferase"/>
</dbReference>
<feature type="binding site" evidence="4">
    <location>
        <begin position="6"/>
        <end position="11"/>
    </location>
    <ligand>
        <name>substrate</name>
    </ligand>
</feature>
<feature type="compositionally biased region" description="Low complexity" evidence="5">
    <location>
        <begin position="253"/>
        <end position="264"/>
    </location>
</feature>
<keyword evidence="8" id="KW-1185">Reference proteome</keyword>
<organism evidence="7 8">
    <name type="scientific">Lasiosphaeria ovina</name>
    <dbReference type="NCBI Taxonomy" id="92902"/>
    <lineage>
        <taxon>Eukaryota</taxon>
        <taxon>Fungi</taxon>
        <taxon>Dikarya</taxon>
        <taxon>Ascomycota</taxon>
        <taxon>Pezizomycotina</taxon>
        <taxon>Sordariomycetes</taxon>
        <taxon>Sordariomycetidae</taxon>
        <taxon>Sordariales</taxon>
        <taxon>Lasiosphaeriaceae</taxon>
        <taxon>Lasiosphaeria</taxon>
    </lineage>
</organism>
<dbReference type="EC" id="4.3.2.9" evidence="1"/>
<evidence type="ECO:0000256" key="3">
    <source>
        <dbReference type="PIRSR" id="PIRSR617939-1"/>
    </source>
</evidence>
<dbReference type="PANTHER" id="PTHR12935:SF0">
    <property type="entry name" value="GAMMA-GLUTAMYLCYCLOTRANSFERASE"/>
    <property type="match status" value="1"/>
</dbReference>